<dbReference type="Proteomes" id="UP001551482">
    <property type="component" value="Unassembled WGS sequence"/>
</dbReference>
<keyword evidence="4 7" id="KW-0689">Ribosomal protein</keyword>
<evidence type="ECO:0000256" key="2">
    <source>
        <dbReference type="ARBA" id="ARBA00022730"/>
    </source>
</evidence>
<evidence type="ECO:0000256" key="3">
    <source>
        <dbReference type="ARBA" id="ARBA00022884"/>
    </source>
</evidence>
<comment type="similarity">
    <text evidence="1 7">Belongs to the universal ribosomal protein uL18 family.</text>
</comment>
<dbReference type="PANTHER" id="PTHR12899:SF3">
    <property type="entry name" value="LARGE RIBOSOMAL SUBUNIT PROTEIN UL18M"/>
    <property type="match status" value="1"/>
</dbReference>
<dbReference type="RefSeq" id="WP_358360804.1">
    <property type="nucleotide sequence ID" value="NZ_JBEZFP010000108.1"/>
</dbReference>
<evidence type="ECO:0000256" key="6">
    <source>
        <dbReference type="ARBA" id="ARBA00035197"/>
    </source>
</evidence>
<reference evidence="9 10" key="1">
    <citation type="submission" date="2024-06" db="EMBL/GenBank/DDBJ databases">
        <title>The Natural Products Discovery Center: Release of the First 8490 Sequenced Strains for Exploring Actinobacteria Biosynthetic Diversity.</title>
        <authorList>
            <person name="Kalkreuter E."/>
            <person name="Kautsar S.A."/>
            <person name="Yang D."/>
            <person name="Bader C.D."/>
            <person name="Teijaro C.N."/>
            <person name="Fluegel L."/>
            <person name="Davis C.M."/>
            <person name="Simpson J.R."/>
            <person name="Lauterbach L."/>
            <person name="Steele A.D."/>
            <person name="Gui C."/>
            <person name="Meng S."/>
            <person name="Li G."/>
            <person name="Viehrig K."/>
            <person name="Ye F."/>
            <person name="Su P."/>
            <person name="Kiefer A.F."/>
            <person name="Nichols A."/>
            <person name="Cepeda A.J."/>
            <person name="Yan W."/>
            <person name="Fan B."/>
            <person name="Jiang Y."/>
            <person name="Adhikari A."/>
            <person name="Zheng C.-J."/>
            <person name="Schuster L."/>
            <person name="Cowan T.M."/>
            <person name="Smanski M.J."/>
            <person name="Chevrette M.G."/>
            <person name="De Carvalho L.P.S."/>
            <person name="Shen B."/>
        </authorList>
    </citation>
    <scope>NUCLEOTIDE SEQUENCE [LARGE SCALE GENOMIC DNA]</scope>
    <source>
        <strain evidence="9 10">NPDC048946</strain>
    </source>
</reference>
<evidence type="ECO:0000256" key="4">
    <source>
        <dbReference type="ARBA" id="ARBA00022980"/>
    </source>
</evidence>
<dbReference type="Pfam" id="PF00861">
    <property type="entry name" value="Ribosomal_L18p"/>
    <property type="match status" value="1"/>
</dbReference>
<gene>
    <name evidence="7 9" type="primary">rplR</name>
    <name evidence="9" type="ORF">AB0C36_31575</name>
</gene>
<evidence type="ECO:0000256" key="1">
    <source>
        <dbReference type="ARBA" id="ARBA00007116"/>
    </source>
</evidence>
<keyword evidence="2 7" id="KW-0699">rRNA-binding</keyword>
<protein>
    <recommendedName>
        <fullName evidence="6 7">Large ribosomal subunit protein uL18</fullName>
    </recommendedName>
</protein>
<comment type="subunit">
    <text evidence="7">Part of the 50S ribosomal subunit; part of the 5S rRNA/L5/L18/L25 subcomplex. Contacts the 5S and 23S rRNAs.</text>
</comment>
<feature type="region of interest" description="Disordered" evidence="8">
    <location>
        <begin position="1"/>
        <end position="23"/>
    </location>
</feature>
<dbReference type="InterPro" id="IPR005484">
    <property type="entry name" value="Ribosomal_uL18_bac/plant/anim"/>
</dbReference>
<dbReference type="HAMAP" id="MF_01337_B">
    <property type="entry name" value="Ribosomal_uL18_B"/>
    <property type="match status" value="1"/>
</dbReference>
<dbReference type="EMBL" id="JBEZFP010000108">
    <property type="protein sequence ID" value="MEU8138036.1"/>
    <property type="molecule type" value="Genomic_DNA"/>
</dbReference>
<dbReference type="SUPFAM" id="SSF53137">
    <property type="entry name" value="Translational machinery components"/>
    <property type="match status" value="1"/>
</dbReference>
<evidence type="ECO:0000313" key="9">
    <source>
        <dbReference type="EMBL" id="MEU8138036.1"/>
    </source>
</evidence>
<feature type="compositionally biased region" description="Low complexity" evidence="8">
    <location>
        <begin position="1"/>
        <end position="10"/>
    </location>
</feature>
<evidence type="ECO:0000256" key="7">
    <source>
        <dbReference type="HAMAP-Rule" id="MF_01337"/>
    </source>
</evidence>
<organism evidence="9 10">
    <name type="scientific">Streptodolium elevatio</name>
    <dbReference type="NCBI Taxonomy" id="3157996"/>
    <lineage>
        <taxon>Bacteria</taxon>
        <taxon>Bacillati</taxon>
        <taxon>Actinomycetota</taxon>
        <taxon>Actinomycetes</taxon>
        <taxon>Kitasatosporales</taxon>
        <taxon>Streptomycetaceae</taxon>
        <taxon>Streptodolium</taxon>
    </lineage>
</organism>
<name>A0ABV3DQS4_9ACTN</name>
<dbReference type="NCBIfam" id="TIGR00060">
    <property type="entry name" value="L18_bact"/>
    <property type="match status" value="1"/>
</dbReference>
<dbReference type="InterPro" id="IPR004389">
    <property type="entry name" value="Ribosomal_uL18_bac-type"/>
</dbReference>
<evidence type="ECO:0000313" key="10">
    <source>
        <dbReference type="Proteomes" id="UP001551482"/>
    </source>
</evidence>
<dbReference type="CDD" id="cd00432">
    <property type="entry name" value="Ribosomal_L18_L5e"/>
    <property type="match status" value="1"/>
</dbReference>
<dbReference type="GO" id="GO:0005840">
    <property type="term" value="C:ribosome"/>
    <property type="evidence" value="ECO:0007669"/>
    <property type="project" value="UniProtKB-KW"/>
</dbReference>
<keyword evidence="10" id="KW-1185">Reference proteome</keyword>
<proteinExistence type="inferred from homology"/>
<dbReference type="InterPro" id="IPR057268">
    <property type="entry name" value="Ribosomal_L18"/>
</dbReference>
<evidence type="ECO:0000256" key="8">
    <source>
        <dbReference type="SAM" id="MobiDB-lite"/>
    </source>
</evidence>
<keyword evidence="3 7" id="KW-0694">RNA-binding</keyword>
<feature type="compositionally biased region" description="Basic residues" evidence="8">
    <location>
        <begin position="11"/>
        <end position="23"/>
    </location>
</feature>
<dbReference type="PANTHER" id="PTHR12899">
    <property type="entry name" value="39S RIBOSOMAL PROTEIN L18, MITOCHONDRIAL"/>
    <property type="match status" value="1"/>
</dbReference>
<comment type="caution">
    <text evidence="9">The sequence shown here is derived from an EMBL/GenBank/DDBJ whole genome shotgun (WGS) entry which is preliminary data.</text>
</comment>
<sequence length="127" mass="13547">MAVGVKAGKGVAKKSTSRKRRHIRVRKRVSGTPQRPRLVVTRSTRHIVAQVIDDLAGVTLASASTMDTSIRGDEGDKTEKARKVGELVAERAKAAGIETVVFDRGGNKYHGRIAALADAAREGGLAF</sequence>
<accession>A0ABV3DQS4</accession>
<keyword evidence="5 7" id="KW-0687">Ribonucleoprotein</keyword>
<evidence type="ECO:0000256" key="5">
    <source>
        <dbReference type="ARBA" id="ARBA00023274"/>
    </source>
</evidence>
<dbReference type="Gene3D" id="3.30.420.100">
    <property type="match status" value="1"/>
</dbReference>
<comment type="function">
    <text evidence="7">This is one of the proteins that bind and probably mediate the attachment of the 5S RNA into the large ribosomal subunit, where it forms part of the central protuberance.</text>
</comment>